<evidence type="ECO:0000256" key="3">
    <source>
        <dbReference type="ARBA" id="ARBA00023004"/>
    </source>
</evidence>
<dbReference type="InterPro" id="IPR017896">
    <property type="entry name" value="4Fe4S_Fe-S-bd"/>
</dbReference>
<dbReference type="SUPFAM" id="SSF54862">
    <property type="entry name" value="4Fe-4S ferredoxins"/>
    <property type="match status" value="1"/>
</dbReference>
<dbReference type="PANTHER" id="PTHR43687:SF1">
    <property type="entry name" value="FERREDOXIN III"/>
    <property type="match status" value="1"/>
</dbReference>
<keyword evidence="3" id="KW-0408">Iron</keyword>
<dbReference type="Proteomes" id="UP000095200">
    <property type="component" value="Unassembled WGS sequence"/>
</dbReference>
<name>A0A194AFA0_9BACT</name>
<dbReference type="InterPro" id="IPR013283">
    <property type="entry name" value="RLI1"/>
</dbReference>
<dbReference type="Pfam" id="PF14697">
    <property type="entry name" value="Fer4_21"/>
    <property type="match status" value="1"/>
</dbReference>
<dbReference type="RefSeq" id="WP_069856954.1">
    <property type="nucleotide sequence ID" value="NZ_BDFE01000004.1"/>
</dbReference>
<comment type="caution">
    <text evidence="6">The sequence shown here is derived from an EMBL/GenBank/DDBJ whole genome shotgun (WGS) entry which is preliminary data.</text>
</comment>
<keyword evidence="7" id="KW-1185">Reference proteome</keyword>
<dbReference type="PRINTS" id="PR01868">
    <property type="entry name" value="ABCEFAMILY"/>
</dbReference>
<dbReference type="CDD" id="cd10549">
    <property type="entry name" value="MtMvhB_like"/>
    <property type="match status" value="1"/>
</dbReference>
<evidence type="ECO:0000259" key="5">
    <source>
        <dbReference type="PROSITE" id="PS51379"/>
    </source>
</evidence>
<evidence type="ECO:0000256" key="2">
    <source>
        <dbReference type="ARBA" id="ARBA00022723"/>
    </source>
</evidence>
<protein>
    <submittedName>
        <fullName evidence="6">4Fe-4S ferredoxin</fullName>
    </submittedName>
</protein>
<keyword evidence="2" id="KW-0479">Metal-binding</keyword>
<evidence type="ECO:0000256" key="1">
    <source>
        <dbReference type="ARBA" id="ARBA00022485"/>
    </source>
</evidence>
<gene>
    <name evidence="6" type="ORF">DPF_0141</name>
</gene>
<dbReference type="PROSITE" id="PS00198">
    <property type="entry name" value="4FE4S_FER_1"/>
    <property type="match status" value="2"/>
</dbReference>
<keyword evidence="1" id="KW-0004">4Fe-4S</keyword>
<keyword evidence="4" id="KW-0411">Iron-sulfur</keyword>
<dbReference type="InterPro" id="IPR017900">
    <property type="entry name" value="4Fe4S_Fe_S_CS"/>
</dbReference>
<dbReference type="Gene3D" id="3.30.70.20">
    <property type="match status" value="2"/>
</dbReference>
<sequence>MAHQTLRPGYDSLVDRINRFPQGAPPSPLLYKILNILFSEKEAELVAKLPIKPFDVHRAAQVWQKPLAETQNILDELAGRALLVDIEDENGKSVYVLPPPMAGFFEFSMMRTRGDIDQHLLAQLFYQYCNEEEDFIKNLFVKGETQLGRVFVNESVLAKEDDSHVLDYERASEVIRTSPQMGVSTCYCRSKMQHMDRACDAPLDICMTFNATAGSLIKHGFARSVDVAEGLDLLDQAYEHNLVQFGENCRQGVNFICNCCGCCCEALLAAKRFGLLHPIHTTNFMPVIDYDRCTTCGQCVIACPVEAMGLVSANDPNNPKRKKTHVHADICLGCGVCARNCPEQAITMRSREKRVITPLNSTHRCVVMAIERGQLQNLIFDNQVLWSHRALAAVLGVVLKLPGVKQVMALKQVKSRYLEYVITHFYRG</sequence>
<reference evidence="7" key="1">
    <citation type="submission" date="2016-06" db="EMBL/GenBank/DDBJ databases">
        <title>Draft genome sequence of Desulfoplanes formicivorans strain Pf12B.</title>
        <authorList>
            <person name="Watanabe M."/>
            <person name="Kojima H."/>
            <person name="Fukui M."/>
        </authorList>
    </citation>
    <scope>NUCLEOTIDE SEQUENCE [LARGE SCALE GENOMIC DNA]</scope>
    <source>
        <strain evidence="7">Pf12B</strain>
    </source>
</reference>
<feature type="domain" description="4Fe-4S ferredoxin-type" evidence="5">
    <location>
        <begin position="284"/>
        <end position="313"/>
    </location>
</feature>
<dbReference type="GO" id="GO:0051539">
    <property type="term" value="F:4 iron, 4 sulfur cluster binding"/>
    <property type="evidence" value="ECO:0007669"/>
    <property type="project" value="UniProtKB-KW"/>
</dbReference>
<evidence type="ECO:0000313" key="6">
    <source>
        <dbReference type="EMBL" id="GAU07459.1"/>
    </source>
</evidence>
<proteinExistence type="predicted"/>
<dbReference type="AlphaFoldDB" id="A0A194AFA0"/>
<organism evidence="6 7">
    <name type="scientific">Desulfoplanes formicivorans</name>
    <dbReference type="NCBI Taxonomy" id="1592317"/>
    <lineage>
        <taxon>Bacteria</taxon>
        <taxon>Pseudomonadati</taxon>
        <taxon>Thermodesulfobacteriota</taxon>
        <taxon>Desulfovibrionia</taxon>
        <taxon>Desulfovibrionales</taxon>
        <taxon>Desulfoplanaceae</taxon>
        <taxon>Desulfoplanes</taxon>
    </lineage>
</organism>
<accession>A0A194AFA0</accession>
<feature type="domain" description="4Fe-4S ferredoxin-type" evidence="5">
    <location>
        <begin position="322"/>
        <end position="351"/>
    </location>
</feature>
<dbReference type="EMBL" id="BDFE01000004">
    <property type="protein sequence ID" value="GAU07459.1"/>
    <property type="molecule type" value="Genomic_DNA"/>
</dbReference>
<dbReference type="OrthoDB" id="5422255at2"/>
<dbReference type="PANTHER" id="PTHR43687">
    <property type="entry name" value="ADENYLYLSULFATE REDUCTASE, BETA SUBUNIT"/>
    <property type="match status" value="1"/>
</dbReference>
<dbReference type="PROSITE" id="PS51379">
    <property type="entry name" value="4FE4S_FER_2"/>
    <property type="match status" value="2"/>
</dbReference>
<dbReference type="GO" id="GO:0046872">
    <property type="term" value="F:metal ion binding"/>
    <property type="evidence" value="ECO:0007669"/>
    <property type="project" value="UniProtKB-KW"/>
</dbReference>
<dbReference type="InterPro" id="IPR050572">
    <property type="entry name" value="Fe-S_Ferredoxin"/>
</dbReference>
<evidence type="ECO:0000313" key="7">
    <source>
        <dbReference type="Proteomes" id="UP000095200"/>
    </source>
</evidence>
<dbReference type="STRING" id="1592317.DPF_0141"/>
<evidence type="ECO:0000256" key="4">
    <source>
        <dbReference type="ARBA" id="ARBA00023014"/>
    </source>
</evidence>